<dbReference type="SMART" id="SM00086">
    <property type="entry name" value="PAC"/>
    <property type="match status" value="2"/>
</dbReference>
<dbReference type="PROSITE" id="PS50112">
    <property type="entry name" value="PAS"/>
    <property type="match status" value="1"/>
</dbReference>
<dbReference type="SUPFAM" id="SSF52172">
    <property type="entry name" value="CheY-like"/>
    <property type="match status" value="1"/>
</dbReference>
<evidence type="ECO:0000259" key="16">
    <source>
        <dbReference type="PROSITE" id="PS50113"/>
    </source>
</evidence>
<evidence type="ECO:0000256" key="11">
    <source>
        <dbReference type="PROSITE-ProRule" id="PRU00169"/>
    </source>
</evidence>
<dbReference type="InterPro" id="IPR001610">
    <property type="entry name" value="PAC"/>
</dbReference>
<dbReference type="InterPro" id="IPR013655">
    <property type="entry name" value="PAS_fold_3"/>
</dbReference>
<evidence type="ECO:0000256" key="12">
    <source>
        <dbReference type="SAM" id="Phobius"/>
    </source>
</evidence>
<keyword evidence="5" id="KW-0547">Nucleotide-binding</keyword>
<dbReference type="PROSITE" id="PS50109">
    <property type="entry name" value="HIS_KIN"/>
    <property type="match status" value="1"/>
</dbReference>
<dbReference type="InterPro" id="IPR005467">
    <property type="entry name" value="His_kinase_dom"/>
</dbReference>
<evidence type="ECO:0000256" key="4">
    <source>
        <dbReference type="ARBA" id="ARBA00022679"/>
    </source>
</evidence>
<dbReference type="NCBIfam" id="TIGR00229">
    <property type="entry name" value="sensory_box"/>
    <property type="match status" value="1"/>
</dbReference>
<evidence type="ECO:0000256" key="10">
    <source>
        <dbReference type="ARBA" id="ARBA00068150"/>
    </source>
</evidence>
<keyword evidence="7" id="KW-0067">ATP-binding</keyword>
<dbReference type="Gene3D" id="3.30.565.10">
    <property type="entry name" value="Histidine kinase-like ATPase, C-terminal domain"/>
    <property type="match status" value="1"/>
</dbReference>
<evidence type="ECO:0000259" key="13">
    <source>
        <dbReference type="PROSITE" id="PS50109"/>
    </source>
</evidence>
<dbReference type="InterPro" id="IPR035965">
    <property type="entry name" value="PAS-like_dom_sf"/>
</dbReference>
<feature type="domain" description="PAC" evidence="16">
    <location>
        <begin position="395"/>
        <end position="447"/>
    </location>
</feature>
<dbReference type="PROSITE" id="PS50110">
    <property type="entry name" value="RESPONSE_REGULATORY"/>
    <property type="match status" value="1"/>
</dbReference>
<dbReference type="Pfam" id="PF00512">
    <property type="entry name" value="HisKA"/>
    <property type="match status" value="1"/>
</dbReference>
<dbReference type="SUPFAM" id="SSF47384">
    <property type="entry name" value="Homodimeric domain of signal transducing histidine kinase"/>
    <property type="match status" value="1"/>
</dbReference>
<sequence>MIKVQNQYNSSNGKAYRWFVVTGILVVLLVVFLAFNFYDALSKNQLEARKQFLNKQVELAAKDIQNHFGITYDDMVFFVNNLEPWTYDVPNEQLAFEGRTRRIFNNHRNLLDTIVVEFPDQVVTFYFDQRNNFIKNSFDTIDEAIQDKAAYINFENPVKNVKIWVAVNIDRFLGDQLGNYYLGINSEKLLYFNGQLFGVFEYMPTKGYSIQPDVFKAIQKDIDIGLRGSYQGFLSNQPENREFEALIFQYPFSLYPLNEKFSVVFVQDRQSITSGVFSTYAYLLAGLMFLLVVVILILYRFIKNSQESNIKLAQNSNKIASLFRQQNLLLQESRGFIYFQDAERRMTNVSGEVLKILGYDEAEFIQGFKSFIDPKDDKKLDAIIQKAILNKEESFSLEFNFKKKSGEWLRVRVFEKLFYDDQGNFTGNVGICTDIQDRFLADQELFKSNNRLISVLRSLPDIIFIYNNEGVFLDYYVQDESLLIRPARESIGKYIKDVLPEPLSLEIMEGFEKVKRTGKLVNIEFEAISQSGKKIFETRLFKLDDDRVISIARDITGQKLWEKGLQEAMEAAELANKAKSEFLANMSHEIRTPMNGLLGIIGLMEKTNLDAQQQEFLQVIKDSGQSLSVIINDILDYSKIEAGMMKLEVSKFHFKKEIEKILKIFNGLVQEKRIRLRYTFGPLMPEYVQLDRSKLGQILFNLIGNAVKFTPEEGEISIQINGELFMDTNVILHFTIKDSGIGIAADKISSLTQPFVQADGSTTREYKGTGLGLAISEKLIELMGGELNITSELGKGSVFSFNVYGTVWLEDEHDLSELAEQKSEEFEWFDMAKDYPVDILLVEDNETNLKFMQMLMKELGYEITIAKNGVEAVSAVRENHYDLVLMDIQMPKMNGLEATEIIRQMEDEKKFVPIIGLSANAFQEDINKAISIGMDGYLTKPVQVQEIALTIKKHHQLKIKKEAL</sequence>
<evidence type="ECO:0000256" key="9">
    <source>
        <dbReference type="ARBA" id="ARBA00064003"/>
    </source>
</evidence>
<dbReference type="InterPro" id="IPR036890">
    <property type="entry name" value="HATPase_C_sf"/>
</dbReference>
<name>A0A1N7PJZ9_9BACT</name>
<dbReference type="SMART" id="SM00091">
    <property type="entry name" value="PAS"/>
    <property type="match status" value="2"/>
</dbReference>
<dbReference type="FunFam" id="3.30.565.10:FF:000010">
    <property type="entry name" value="Sensor histidine kinase RcsC"/>
    <property type="match status" value="1"/>
</dbReference>
<dbReference type="AlphaFoldDB" id="A0A1N7PJZ9"/>
<dbReference type="PROSITE" id="PS50113">
    <property type="entry name" value="PAC"/>
    <property type="match status" value="1"/>
</dbReference>
<keyword evidence="6" id="KW-0418">Kinase</keyword>
<dbReference type="EC" id="2.7.13.3" evidence="2"/>
<dbReference type="GO" id="GO:0005524">
    <property type="term" value="F:ATP binding"/>
    <property type="evidence" value="ECO:0007669"/>
    <property type="project" value="UniProtKB-KW"/>
</dbReference>
<dbReference type="OrthoDB" id="9811889at2"/>
<dbReference type="PRINTS" id="PR00344">
    <property type="entry name" value="BCTRLSENSOR"/>
</dbReference>
<gene>
    <name evidence="17" type="ORF">SAMN05421761_1179</name>
</gene>
<dbReference type="PANTHER" id="PTHR45339">
    <property type="entry name" value="HYBRID SIGNAL TRANSDUCTION HISTIDINE KINASE J"/>
    <property type="match status" value="1"/>
</dbReference>
<dbReference type="Gene3D" id="3.30.450.20">
    <property type="entry name" value="PAS domain"/>
    <property type="match status" value="2"/>
</dbReference>
<keyword evidence="12" id="KW-1133">Transmembrane helix</keyword>
<evidence type="ECO:0000256" key="7">
    <source>
        <dbReference type="ARBA" id="ARBA00022840"/>
    </source>
</evidence>
<reference evidence="18" key="1">
    <citation type="submission" date="2017-01" db="EMBL/GenBank/DDBJ databases">
        <authorList>
            <person name="Varghese N."/>
            <person name="Submissions S."/>
        </authorList>
    </citation>
    <scope>NUCLEOTIDE SEQUENCE [LARGE SCALE GENOMIC DNA]</scope>
    <source>
        <strain evidence="18">DSM 46698</strain>
    </source>
</reference>
<keyword evidence="8" id="KW-0902">Two-component regulatory system</keyword>
<evidence type="ECO:0000259" key="15">
    <source>
        <dbReference type="PROSITE" id="PS50112"/>
    </source>
</evidence>
<evidence type="ECO:0000313" key="18">
    <source>
        <dbReference type="Proteomes" id="UP000186026"/>
    </source>
</evidence>
<feature type="domain" description="PAS" evidence="15">
    <location>
        <begin position="329"/>
        <end position="391"/>
    </location>
</feature>
<dbReference type="InterPro" id="IPR036097">
    <property type="entry name" value="HisK_dim/P_sf"/>
</dbReference>
<dbReference type="PANTHER" id="PTHR45339:SF1">
    <property type="entry name" value="HYBRID SIGNAL TRANSDUCTION HISTIDINE KINASE J"/>
    <property type="match status" value="1"/>
</dbReference>
<evidence type="ECO:0000256" key="1">
    <source>
        <dbReference type="ARBA" id="ARBA00000085"/>
    </source>
</evidence>
<dbReference type="Pfam" id="PF08447">
    <property type="entry name" value="PAS_3"/>
    <property type="match status" value="1"/>
</dbReference>
<dbReference type="InterPro" id="IPR000014">
    <property type="entry name" value="PAS"/>
</dbReference>
<dbReference type="InterPro" id="IPR011006">
    <property type="entry name" value="CheY-like_superfamily"/>
</dbReference>
<dbReference type="InterPro" id="IPR004358">
    <property type="entry name" value="Sig_transdc_His_kin-like_C"/>
</dbReference>
<evidence type="ECO:0000256" key="6">
    <source>
        <dbReference type="ARBA" id="ARBA00022777"/>
    </source>
</evidence>
<evidence type="ECO:0000259" key="14">
    <source>
        <dbReference type="PROSITE" id="PS50110"/>
    </source>
</evidence>
<organism evidence="17 18">
    <name type="scientific">Belliella pelovolcani</name>
    <dbReference type="NCBI Taxonomy" id="529505"/>
    <lineage>
        <taxon>Bacteria</taxon>
        <taxon>Pseudomonadati</taxon>
        <taxon>Bacteroidota</taxon>
        <taxon>Cytophagia</taxon>
        <taxon>Cytophagales</taxon>
        <taxon>Cyclobacteriaceae</taxon>
        <taxon>Belliella</taxon>
    </lineage>
</organism>
<dbReference type="RefSeq" id="WP_076502701.1">
    <property type="nucleotide sequence ID" value="NZ_FTOP01000017.1"/>
</dbReference>
<dbReference type="SUPFAM" id="SSF55874">
    <property type="entry name" value="ATPase domain of HSP90 chaperone/DNA topoisomerase II/histidine kinase"/>
    <property type="match status" value="1"/>
</dbReference>
<dbReference type="GO" id="GO:0000155">
    <property type="term" value="F:phosphorelay sensor kinase activity"/>
    <property type="evidence" value="ECO:0007669"/>
    <property type="project" value="InterPro"/>
</dbReference>
<keyword evidence="12" id="KW-0812">Transmembrane</keyword>
<dbReference type="Gene3D" id="1.10.287.130">
    <property type="match status" value="1"/>
</dbReference>
<dbReference type="SMART" id="SM00388">
    <property type="entry name" value="HisKA"/>
    <property type="match status" value="1"/>
</dbReference>
<dbReference type="CDD" id="cd17546">
    <property type="entry name" value="REC_hyHK_CKI1_RcsC-like"/>
    <property type="match status" value="1"/>
</dbReference>
<protein>
    <recommendedName>
        <fullName evidence="10">Sensory/regulatory protein RpfC</fullName>
        <ecNumber evidence="2">2.7.13.3</ecNumber>
    </recommendedName>
</protein>
<feature type="transmembrane region" description="Helical" evidence="12">
    <location>
        <begin position="15"/>
        <end position="38"/>
    </location>
</feature>
<feature type="domain" description="Response regulatory" evidence="14">
    <location>
        <begin position="838"/>
        <end position="955"/>
    </location>
</feature>
<dbReference type="Pfam" id="PF02518">
    <property type="entry name" value="HATPase_c"/>
    <property type="match status" value="1"/>
</dbReference>
<dbReference type="Gene3D" id="3.40.50.2300">
    <property type="match status" value="1"/>
</dbReference>
<keyword evidence="3 11" id="KW-0597">Phosphoprotein</keyword>
<dbReference type="Proteomes" id="UP000186026">
    <property type="component" value="Unassembled WGS sequence"/>
</dbReference>
<dbReference type="Pfam" id="PF00072">
    <property type="entry name" value="Response_reg"/>
    <property type="match status" value="1"/>
</dbReference>
<evidence type="ECO:0000313" key="17">
    <source>
        <dbReference type="EMBL" id="SIT10908.1"/>
    </source>
</evidence>
<comment type="subunit">
    <text evidence="9">At low DSF concentrations, interacts with RpfF.</text>
</comment>
<feature type="modified residue" description="4-aspartylphosphate" evidence="11">
    <location>
        <position position="887"/>
    </location>
</feature>
<comment type="catalytic activity">
    <reaction evidence="1">
        <text>ATP + protein L-histidine = ADP + protein N-phospho-L-histidine.</text>
        <dbReference type="EC" id="2.7.13.3"/>
    </reaction>
</comment>
<keyword evidence="4" id="KW-0808">Transferase</keyword>
<evidence type="ECO:0000256" key="8">
    <source>
        <dbReference type="ARBA" id="ARBA00023012"/>
    </source>
</evidence>
<dbReference type="EMBL" id="FTOP01000017">
    <property type="protein sequence ID" value="SIT10908.1"/>
    <property type="molecule type" value="Genomic_DNA"/>
</dbReference>
<dbReference type="InterPro" id="IPR013656">
    <property type="entry name" value="PAS_4"/>
</dbReference>
<evidence type="ECO:0000256" key="5">
    <source>
        <dbReference type="ARBA" id="ARBA00022741"/>
    </source>
</evidence>
<dbReference type="InterPro" id="IPR003661">
    <property type="entry name" value="HisK_dim/P_dom"/>
</dbReference>
<dbReference type="SMART" id="SM00448">
    <property type="entry name" value="REC"/>
    <property type="match status" value="1"/>
</dbReference>
<keyword evidence="18" id="KW-1185">Reference proteome</keyword>
<dbReference type="STRING" id="529505.SAMN05421761_1179"/>
<evidence type="ECO:0000256" key="3">
    <source>
        <dbReference type="ARBA" id="ARBA00022553"/>
    </source>
</evidence>
<accession>A0A1N7PJZ9</accession>
<evidence type="ECO:0000256" key="2">
    <source>
        <dbReference type="ARBA" id="ARBA00012438"/>
    </source>
</evidence>
<dbReference type="SMART" id="SM00387">
    <property type="entry name" value="HATPase_c"/>
    <property type="match status" value="1"/>
</dbReference>
<dbReference type="InterPro" id="IPR000700">
    <property type="entry name" value="PAS-assoc_C"/>
</dbReference>
<dbReference type="InterPro" id="IPR003594">
    <property type="entry name" value="HATPase_dom"/>
</dbReference>
<dbReference type="CDD" id="cd00082">
    <property type="entry name" value="HisKA"/>
    <property type="match status" value="1"/>
</dbReference>
<dbReference type="CDD" id="cd00130">
    <property type="entry name" value="PAS"/>
    <property type="match status" value="1"/>
</dbReference>
<dbReference type="Pfam" id="PF08448">
    <property type="entry name" value="PAS_4"/>
    <property type="match status" value="1"/>
</dbReference>
<dbReference type="InterPro" id="IPR001789">
    <property type="entry name" value="Sig_transdc_resp-reg_receiver"/>
</dbReference>
<keyword evidence="12" id="KW-0472">Membrane</keyword>
<dbReference type="CDD" id="cd16922">
    <property type="entry name" value="HATPase_EvgS-ArcB-TorS-like"/>
    <property type="match status" value="1"/>
</dbReference>
<proteinExistence type="predicted"/>
<dbReference type="FunFam" id="1.10.287.130:FF:000002">
    <property type="entry name" value="Two-component osmosensing histidine kinase"/>
    <property type="match status" value="1"/>
</dbReference>
<dbReference type="SUPFAM" id="SSF55785">
    <property type="entry name" value="PYP-like sensor domain (PAS domain)"/>
    <property type="match status" value="2"/>
</dbReference>
<feature type="transmembrane region" description="Helical" evidence="12">
    <location>
        <begin position="279"/>
        <end position="302"/>
    </location>
</feature>
<feature type="domain" description="Histidine kinase" evidence="13">
    <location>
        <begin position="585"/>
        <end position="807"/>
    </location>
</feature>